<name>A0A814EEN0_9BILA</name>
<dbReference type="EMBL" id="CAJNOE010000141">
    <property type="protein sequence ID" value="CAF0969921.1"/>
    <property type="molecule type" value="Genomic_DNA"/>
</dbReference>
<protein>
    <submittedName>
        <fullName evidence="1">Uncharacterized protein</fullName>
    </submittedName>
</protein>
<proteinExistence type="predicted"/>
<reference evidence="1" key="1">
    <citation type="submission" date="2021-02" db="EMBL/GenBank/DDBJ databases">
        <authorList>
            <person name="Nowell W R."/>
        </authorList>
    </citation>
    <scope>NUCLEOTIDE SEQUENCE</scope>
</reference>
<accession>A0A814EEN0</accession>
<dbReference type="SUPFAM" id="SSF47391">
    <property type="entry name" value="Dimerization-anchoring domain of cAMP-dependent PK regulatory subunit"/>
    <property type="match status" value="1"/>
</dbReference>
<dbReference type="CDD" id="cd22978">
    <property type="entry name" value="DD_AK5"/>
    <property type="match status" value="1"/>
</dbReference>
<comment type="caution">
    <text evidence="1">The sequence shown here is derived from an EMBL/GenBank/DDBJ whole genome shotgun (WGS) entry which is preliminary data.</text>
</comment>
<organism evidence="1 2">
    <name type="scientific">Adineta steineri</name>
    <dbReference type="NCBI Taxonomy" id="433720"/>
    <lineage>
        <taxon>Eukaryota</taxon>
        <taxon>Metazoa</taxon>
        <taxon>Spiralia</taxon>
        <taxon>Gnathifera</taxon>
        <taxon>Rotifera</taxon>
        <taxon>Eurotatoria</taxon>
        <taxon>Bdelloidea</taxon>
        <taxon>Adinetida</taxon>
        <taxon>Adinetidae</taxon>
        <taxon>Adineta</taxon>
    </lineage>
</organism>
<dbReference type="Proteomes" id="UP000663860">
    <property type="component" value="Unassembled WGS sequence"/>
</dbReference>
<sequence length="410" mass="47956">MSQSNKDATPELAKDYISKRKIPQLFEALMTGLMVNKPEDHIDFLIESLSRAENHPDRISGDLFITKSSCSLLPPIHSKSNESSSLDPQSVLPRIEHTKTNSSHKPLIFILSSSNSLKLCSRLLERYHQINYVAINDESKYRYDTIQHEIEQYYSQSNGFLITGDIDEQNFLRQWQDKLGRINLFFIISSNINHKISNQNSKIIQIDSTKNFNDILASIIHYLDKLFLQDTFFNQRFSTMSTGVDHFNLPIFFCIDNHRIATKTNDEEDLSFDNEFEMADEENNNSFIYTLCQHLVEQFSFKYISYRDLNKDFSNYEQLKKEIIESRDTCSGYIIDYFPTSLNDLRRFYSEIGPCSALIYIGDYRTGIESTEVDTIIQKFEQNKKALHVDCRMEVDEIYEDFKSEILKYI</sequence>
<dbReference type="AlphaFoldDB" id="A0A814EEN0"/>
<gene>
    <name evidence="1" type="ORF">IZO911_LOCUS15983</name>
</gene>
<evidence type="ECO:0000313" key="1">
    <source>
        <dbReference type="EMBL" id="CAF0969921.1"/>
    </source>
</evidence>
<evidence type="ECO:0000313" key="2">
    <source>
        <dbReference type="Proteomes" id="UP000663860"/>
    </source>
</evidence>